<proteinExistence type="predicted"/>
<evidence type="ECO:0000313" key="2">
    <source>
        <dbReference type="Proteomes" id="UP000053593"/>
    </source>
</evidence>
<dbReference type="Proteomes" id="UP000053593">
    <property type="component" value="Unassembled WGS sequence"/>
</dbReference>
<gene>
    <name evidence="1" type="ORF">GYMLUDRAFT_970396</name>
</gene>
<dbReference type="AlphaFoldDB" id="A0A0D0APT2"/>
<name>A0A0D0APT2_9AGAR</name>
<dbReference type="HOGENOM" id="CLU_1147311_0_0_1"/>
<protein>
    <submittedName>
        <fullName evidence="1">Uncharacterized protein</fullName>
    </submittedName>
</protein>
<evidence type="ECO:0000313" key="1">
    <source>
        <dbReference type="EMBL" id="KIK52310.1"/>
    </source>
</evidence>
<keyword evidence="2" id="KW-1185">Reference proteome</keyword>
<reference evidence="1 2" key="1">
    <citation type="submission" date="2014-04" db="EMBL/GenBank/DDBJ databases">
        <title>Evolutionary Origins and Diversification of the Mycorrhizal Mutualists.</title>
        <authorList>
            <consortium name="DOE Joint Genome Institute"/>
            <consortium name="Mycorrhizal Genomics Consortium"/>
            <person name="Kohler A."/>
            <person name="Kuo A."/>
            <person name="Nagy L.G."/>
            <person name="Floudas D."/>
            <person name="Copeland A."/>
            <person name="Barry K.W."/>
            <person name="Cichocki N."/>
            <person name="Veneault-Fourrey C."/>
            <person name="LaButti K."/>
            <person name="Lindquist E.A."/>
            <person name="Lipzen A."/>
            <person name="Lundell T."/>
            <person name="Morin E."/>
            <person name="Murat C."/>
            <person name="Riley R."/>
            <person name="Ohm R."/>
            <person name="Sun H."/>
            <person name="Tunlid A."/>
            <person name="Henrissat B."/>
            <person name="Grigoriev I.V."/>
            <person name="Hibbett D.S."/>
            <person name="Martin F."/>
        </authorList>
    </citation>
    <scope>NUCLEOTIDE SEQUENCE [LARGE SCALE GENOMIC DNA]</scope>
    <source>
        <strain evidence="1 2">FD-317 M1</strain>
    </source>
</reference>
<accession>A0A0D0APT2</accession>
<sequence length="242" mass="27488">MVITCKYHGWTSARQFLNRMPSLEAWDLISASGLEPGRTFCSFRLRQLSTPLHDCHAEVWRSLRTPYLARLKLVAGDGTELVLEELCSMLLRSKSVLQELLLIHISAHNAIYFISAHPSVMDLTVTSSYEEVSYEQFPGDLLPCLTISKDKNKPIFMPNLQSLNIVIHMLSPYGDRWLLGRLARDVVKMVQSRANADSLPPGMPVLREFSLRLGLNDEVIFDHIRTSLAPLVTSRLQLWLND</sequence>
<organism evidence="1 2">
    <name type="scientific">Collybiopsis luxurians FD-317 M1</name>
    <dbReference type="NCBI Taxonomy" id="944289"/>
    <lineage>
        <taxon>Eukaryota</taxon>
        <taxon>Fungi</taxon>
        <taxon>Dikarya</taxon>
        <taxon>Basidiomycota</taxon>
        <taxon>Agaricomycotina</taxon>
        <taxon>Agaricomycetes</taxon>
        <taxon>Agaricomycetidae</taxon>
        <taxon>Agaricales</taxon>
        <taxon>Marasmiineae</taxon>
        <taxon>Omphalotaceae</taxon>
        <taxon>Collybiopsis</taxon>
        <taxon>Collybiopsis luxurians</taxon>
    </lineage>
</organism>
<dbReference type="EMBL" id="KN834845">
    <property type="protein sequence ID" value="KIK52310.1"/>
    <property type="molecule type" value="Genomic_DNA"/>
</dbReference>